<sequence>MEEKGKERSKTRREKKTKNERFWKKSINVDSRTDNSSANNFFRLRKPIDTREKNIGSGGRPTTFFLAIHVPQHPRADRRWRSQRKHSSAASYAARSSIRKEWDSDRETGFLRRVTKPSLRISKSLAKRQPFRSSCSDGGGGGDANGGGDGDGGAKMQPKLCKYDANPRVP</sequence>
<comment type="caution">
    <text evidence="2">The sequence shown here is derived from an EMBL/GenBank/DDBJ whole genome shotgun (WGS) entry which is preliminary data.</text>
</comment>
<evidence type="ECO:0000256" key="1">
    <source>
        <dbReference type="SAM" id="MobiDB-lite"/>
    </source>
</evidence>
<accession>A0A834MYF1</accession>
<feature type="region of interest" description="Disordered" evidence="1">
    <location>
        <begin position="1"/>
        <end position="20"/>
    </location>
</feature>
<feature type="compositionally biased region" description="Gly residues" evidence="1">
    <location>
        <begin position="137"/>
        <end position="153"/>
    </location>
</feature>
<dbReference type="EMBL" id="JACSDY010000025">
    <property type="protein sequence ID" value="KAF7387573.1"/>
    <property type="molecule type" value="Genomic_DNA"/>
</dbReference>
<organism evidence="2 3">
    <name type="scientific">Vespula pensylvanica</name>
    <name type="common">Western yellow jacket</name>
    <name type="synonym">Wasp</name>
    <dbReference type="NCBI Taxonomy" id="30213"/>
    <lineage>
        <taxon>Eukaryota</taxon>
        <taxon>Metazoa</taxon>
        <taxon>Ecdysozoa</taxon>
        <taxon>Arthropoda</taxon>
        <taxon>Hexapoda</taxon>
        <taxon>Insecta</taxon>
        <taxon>Pterygota</taxon>
        <taxon>Neoptera</taxon>
        <taxon>Endopterygota</taxon>
        <taxon>Hymenoptera</taxon>
        <taxon>Apocrita</taxon>
        <taxon>Aculeata</taxon>
        <taxon>Vespoidea</taxon>
        <taxon>Vespidae</taxon>
        <taxon>Vespinae</taxon>
        <taxon>Vespula</taxon>
    </lineage>
</organism>
<keyword evidence="3" id="KW-1185">Reference proteome</keyword>
<name>A0A834MYF1_VESPE</name>
<feature type="region of interest" description="Disordered" evidence="1">
    <location>
        <begin position="73"/>
        <end position="99"/>
    </location>
</feature>
<evidence type="ECO:0000313" key="3">
    <source>
        <dbReference type="Proteomes" id="UP000600918"/>
    </source>
</evidence>
<gene>
    <name evidence="2" type="ORF">H0235_018295</name>
</gene>
<evidence type="ECO:0000313" key="2">
    <source>
        <dbReference type="EMBL" id="KAF7387573.1"/>
    </source>
</evidence>
<dbReference type="AlphaFoldDB" id="A0A834MYF1"/>
<feature type="region of interest" description="Disordered" evidence="1">
    <location>
        <begin position="121"/>
        <end position="170"/>
    </location>
</feature>
<protein>
    <submittedName>
        <fullName evidence="2">Uncharacterized protein</fullName>
    </submittedName>
</protein>
<reference evidence="2" key="1">
    <citation type="journal article" date="2020" name="G3 (Bethesda)">
        <title>High-Quality Assemblies for Three Invasive Social Wasps from the &lt;i&gt;Vespula&lt;/i&gt; Genus.</title>
        <authorList>
            <person name="Harrop T.W.R."/>
            <person name="Guhlin J."/>
            <person name="McLaughlin G.M."/>
            <person name="Permina E."/>
            <person name="Stockwell P."/>
            <person name="Gilligan J."/>
            <person name="Le Lec M.F."/>
            <person name="Gruber M.A.M."/>
            <person name="Quinn O."/>
            <person name="Lovegrove M."/>
            <person name="Duncan E.J."/>
            <person name="Remnant E.J."/>
            <person name="Van Eeckhoven J."/>
            <person name="Graham B."/>
            <person name="Knapp R.A."/>
            <person name="Langford K.W."/>
            <person name="Kronenberg Z."/>
            <person name="Press M.O."/>
            <person name="Eacker S.M."/>
            <person name="Wilson-Rankin E.E."/>
            <person name="Purcell J."/>
            <person name="Lester P.J."/>
            <person name="Dearden P.K."/>
        </authorList>
    </citation>
    <scope>NUCLEOTIDE SEQUENCE</scope>
    <source>
        <strain evidence="2">Volc-1</strain>
    </source>
</reference>
<dbReference type="Proteomes" id="UP000600918">
    <property type="component" value="Unassembled WGS sequence"/>
</dbReference>
<proteinExistence type="predicted"/>